<dbReference type="AlphaFoldDB" id="A0AAD7YDN8"/>
<feature type="site" description="Lowers pKa of active site Tyr" evidence="4">
    <location>
        <position position="103"/>
    </location>
</feature>
<evidence type="ECO:0000313" key="7">
    <source>
        <dbReference type="EMBL" id="KAJ8711140.1"/>
    </source>
</evidence>
<dbReference type="PROSITE" id="PS00063">
    <property type="entry name" value="ALDOKETO_REDUCTASE_3"/>
    <property type="match status" value="1"/>
</dbReference>
<dbReference type="PIRSF" id="PIRSF000097">
    <property type="entry name" value="AKR"/>
    <property type="match status" value="1"/>
</dbReference>
<evidence type="ECO:0000256" key="4">
    <source>
        <dbReference type="PIRSR" id="PIRSR000097-3"/>
    </source>
</evidence>
<sequence>MIRLVLCLFYFGFNVALAVQAPCIELNDGNKIPSLALGTGRGTAKESDSLDDVRKAVLWAIEAGYRHIDTAAVYGDEEQVGQGIADAIAKGIVTRDQVFVTTKLWNDKHARDKVVPALRESLSRLGLDYIDLFLIHFPVATKDDGSYENIDYLETWNGMEEARYLGLARSIGVSNFNASQIDRIVANSPVRPAVNEIEVNPTLTQEPLVYHCLSLGIAVMSYSPFGFLVSRDRPDAPPPRYDDPTLAALAAKYGKTPGQIVLRYLIERGLIPIPKSTNQKRIAENINVFDFQLTREEIASISRFNANTRVIDISHWKDHPYYPHQS</sequence>
<keyword evidence="8" id="KW-1185">Reference proteome</keyword>
<comment type="caution">
    <text evidence="7">The sequence shown here is derived from an EMBL/GenBank/DDBJ whole genome shotgun (WGS) entry which is preliminary data.</text>
</comment>
<dbReference type="CDD" id="cd19116">
    <property type="entry name" value="AKR_AKR2E1-5"/>
    <property type="match status" value="1"/>
</dbReference>
<feature type="domain" description="NADP-dependent oxidoreductase" evidence="6">
    <location>
        <begin position="35"/>
        <end position="304"/>
    </location>
</feature>
<dbReference type="SUPFAM" id="SSF51430">
    <property type="entry name" value="NAD(P)-linked oxidoreductase"/>
    <property type="match status" value="1"/>
</dbReference>
<feature type="binding site" evidence="3">
    <location>
        <position position="136"/>
    </location>
    <ligand>
        <name>substrate</name>
    </ligand>
</feature>
<reference evidence="7" key="1">
    <citation type="submission" date="2023-03" db="EMBL/GenBank/DDBJ databases">
        <title>Chromosome-level genomes of two armyworms, Mythimna separata and Mythimna loreyi, provide insights into the biosynthesis and reception of sex pheromones.</title>
        <authorList>
            <person name="Zhao H."/>
        </authorList>
    </citation>
    <scope>NUCLEOTIDE SEQUENCE</scope>
    <source>
        <strain evidence="7">BeijingLab</strain>
        <tissue evidence="7">Pupa</tissue>
    </source>
</reference>
<dbReference type="Pfam" id="PF00248">
    <property type="entry name" value="Aldo_ket_red"/>
    <property type="match status" value="1"/>
</dbReference>
<evidence type="ECO:0000256" key="2">
    <source>
        <dbReference type="PIRSR" id="PIRSR000097-1"/>
    </source>
</evidence>
<proteinExistence type="predicted"/>
<dbReference type="InterPro" id="IPR020471">
    <property type="entry name" value="AKR"/>
</dbReference>
<name>A0AAD7YDN8_MYTSE</name>
<evidence type="ECO:0000259" key="6">
    <source>
        <dbReference type="Pfam" id="PF00248"/>
    </source>
</evidence>
<dbReference type="EMBL" id="JARGEI010000022">
    <property type="protein sequence ID" value="KAJ8711140.1"/>
    <property type="molecule type" value="Genomic_DNA"/>
</dbReference>
<dbReference type="InterPro" id="IPR023210">
    <property type="entry name" value="NADP_OxRdtase_dom"/>
</dbReference>
<dbReference type="InterPro" id="IPR044488">
    <property type="entry name" value="AKR2E"/>
</dbReference>
<feature type="signal peptide" evidence="5">
    <location>
        <begin position="1"/>
        <end position="18"/>
    </location>
</feature>
<dbReference type="InterPro" id="IPR036812">
    <property type="entry name" value="NAD(P)_OxRdtase_dom_sf"/>
</dbReference>
<dbReference type="GO" id="GO:0016616">
    <property type="term" value="F:oxidoreductase activity, acting on the CH-OH group of donors, NAD or NADP as acceptor"/>
    <property type="evidence" value="ECO:0007669"/>
    <property type="project" value="UniProtKB-ARBA"/>
</dbReference>
<dbReference type="FunFam" id="3.20.20.100:FF:000002">
    <property type="entry name" value="2,5-diketo-D-gluconic acid reductase A"/>
    <property type="match status" value="1"/>
</dbReference>
<gene>
    <name evidence="7" type="ORF">PYW07_008382</name>
</gene>
<dbReference type="Proteomes" id="UP001231518">
    <property type="component" value="Chromosome 21"/>
</dbReference>
<dbReference type="InterPro" id="IPR018170">
    <property type="entry name" value="Aldo/ket_reductase_CS"/>
</dbReference>
<evidence type="ECO:0000256" key="3">
    <source>
        <dbReference type="PIRSR" id="PIRSR000097-2"/>
    </source>
</evidence>
<evidence type="ECO:0000313" key="8">
    <source>
        <dbReference type="Proteomes" id="UP001231518"/>
    </source>
</evidence>
<dbReference type="PRINTS" id="PR00069">
    <property type="entry name" value="ALDKETRDTASE"/>
</dbReference>
<dbReference type="PANTHER" id="PTHR11732">
    <property type="entry name" value="ALDO/KETO REDUCTASE"/>
    <property type="match status" value="1"/>
</dbReference>
<dbReference type="PROSITE" id="PS00062">
    <property type="entry name" value="ALDOKETO_REDUCTASE_2"/>
    <property type="match status" value="1"/>
</dbReference>
<dbReference type="Gene3D" id="3.20.20.100">
    <property type="entry name" value="NADP-dependent oxidoreductase domain"/>
    <property type="match status" value="1"/>
</dbReference>
<keyword evidence="1" id="KW-0560">Oxidoreductase</keyword>
<evidence type="ECO:0000256" key="5">
    <source>
        <dbReference type="SAM" id="SignalP"/>
    </source>
</evidence>
<feature type="active site" description="Proton donor" evidence="2">
    <location>
        <position position="74"/>
    </location>
</feature>
<accession>A0AAD7YDN8</accession>
<keyword evidence="5" id="KW-0732">Signal</keyword>
<protein>
    <recommendedName>
        <fullName evidence="6">NADP-dependent oxidoreductase domain-containing protein</fullName>
    </recommendedName>
</protein>
<organism evidence="7 8">
    <name type="scientific">Mythimna separata</name>
    <name type="common">Oriental armyworm</name>
    <name type="synonym">Pseudaletia separata</name>
    <dbReference type="NCBI Taxonomy" id="271217"/>
    <lineage>
        <taxon>Eukaryota</taxon>
        <taxon>Metazoa</taxon>
        <taxon>Ecdysozoa</taxon>
        <taxon>Arthropoda</taxon>
        <taxon>Hexapoda</taxon>
        <taxon>Insecta</taxon>
        <taxon>Pterygota</taxon>
        <taxon>Neoptera</taxon>
        <taxon>Endopterygota</taxon>
        <taxon>Lepidoptera</taxon>
        <taxon>Glossata</taxon>
        <taxon>Ditrysia</taxon>
        <taxon>Noctuoidea</taxon>
        <taxon>Noctuidae</taxon>
        <taxon>Noctuinae</taxon>
        <taxon>Hadenini</taxon>
        <taxon>Mythimna</taxon>
    </lineage>
</organism>
<feature type="chain" id="PRO_5042094084" description="NADP-dependent oxidoreductase domain-containing protein" evidence="5">
    <location>
        <begin position="19"/>
        <end position="326"/>
    </location>
</feature>
<dbReference type="PROSITE" id="PS00798">
    <property type="entry name" value="ALDOKETO_REDUCTASE_1"/>
    <property type="match status" value="1"/>
</dbReference>
<evidence type="ECO:0000256" key="1">
    <source>
        <dbReference type="ARBA" id="ARBA00023002"/>
    </source>
</evidence>